<feature type="transmembrane region" description="Helical" evidence="7">
    <location>
        <begin position="29"/>
        <end position="51"/>
    </location>
</feature>
<comment type="similarity">
    <text evidence="2 7">Belongs to the concentrative nucleoside transporter (CNT) (TC 2.A.41) family.</text>
</comment>
<feature type="transmembrane region" description="Helical" evidence="7">
    <location>
        <begin position="90"/>
        <end position="113"/>
    </location>
</feature>
<evidence type="ECO:0000259" key="8">
    <source>
        <dbReference type="Pfam" id="PF01773"/>
    </source>
</evidence>
<feature type="transmembrane region" description="Helical" evidence="7">
    <location>
        <begin position="289"/>
        <end position="308"/>
    </location>
</feature>
<evidence type="ECO:0000259" key="9">
    <source>
        <dbReference type="Pfam" id="PF07662"/>
    </source>
</evidence>
<reference evidence="11 12" key="1">
    <citation type="submission" date="2020-06" db="EMBL/GenBank/DDBJ databases">
        <authorList>
            <person name="Kim S.-J."/>
            <person name="Park S.-J."/>
        </authorList>
    </citation>
    <scope>NUCLEOTIDE SEQUENCE [LARGE SCALE GENOMIC DNA]</scope>
    <source>
        <strain evidence="11 12">SW-151</strain>
    </source>
</reference>
<evidence type="ECO:0000256" key="4">
    <source>
        <dbReference type="ARBA" id="ARBA00022692"/>
    </source>
</evidence>
<evidence type="ECO:0000256" key="3">
    <source>
        <dbReference type="ARBA" id="ARBA00022475"/>
    </source>
</evidence>
<keyword evidence="4 7" id="KW-0812">Transmembrane</keyword>
<dbReference type="Pfam" id="PF01773">
    <property type="entry name" value="Nucleos_tra2_N"/>
    <property type="match status" value="1"/>
</dbReference>
<evidence type="ECO:0000259" key="10">
    <source>
        <dbReference type="Pfam" id="PF07670"/>
    </source>
</evidence>
<feature type="domain" description="Concentrative nucleoside transporter C-terminal" evidence="9">
    <location>
        <begin position="195"/>
        <end position="404"/>
    </location>
</feature>
<dbReference type="PANTHER" id="PTHR10590">
    <property type="entry name" value="SODIUM/NUCLEOSIDE COTRANSPORTER"/>
    <property type="match status" value="1"/>
</dbReference>
<dbReference type="NCBIfam" id="TIGR00804">
    <property type="entry name" value="nupC"/>
    <property type="match status" value="1"/>
</dbReference>
<evidence type="ECO:0000256" key="5">
    <source>
        <dbReference type="ARBA" id="ARBA00022989"/>
    </source>
</evidence>
<feature type="transmembrane region" description="Helical" evidence="7">
    <location>
        <begin position="195"/>
        <end position="215"/>
    </location>
</feature>
<comment type="caution">
    <text evidence="11">The sequence shown here is derived from an EMBL/GenBank/DDBJ whole genome shotgun (WGS) entry which is preliminary data.</text>
</comment>
<sequence>MPILTSIAGMALILLIALALSTGRRNIRLRVVGAAFALQAGIAVIVLYIPAGKRIIEAMAFGVSSLLGYASAGTNFIFGPLASPEMGGNSFAIAALPVIIFFSALISILYYLGIMQFIIKWVGGAIQKVTGISKVESLCAAANIFVGQSESPLVIRPYLASLTQSQLFTVMSVGMAGVAGTILAAYAAMGIRVDYLLAAAFMSAPGGILMAKIIMPDNPDDPAPEELLIAVEYEEEKPANIIMAAAMGAQTGVKLAVAVGAMVLAFVALVALANGLLGGIGGWFGMPDLSFQLVIGYIFAPIMFLLGVPWNEALGAGGLFGTKIVLNEFVAFIELGKIQDGISPLTNAIVIFALCGFANFSSIAIQLAVTGGLAPNQRPVIARLGLRALAAGSLANLMSAALAGILLSLA</sequence>
<proteinExistence type="inferred from homology"/>
<evidence type="ECO:0000313" key="11">
    <source>
        <dbReference type="EMBL" id="NVD28950.1"/>
    </source>
</evidence>
<dbReference type="Pfam" id="PF07670">
    <property type="entry name" value="Gate"/>
    <property type="match status" value="1"/>
</dbReference>
<accession>A0ABX2N5E7</accession>
<evidence type="ECO:0000256" key="7">
    <source>
        <dbReference type="RuleBase" id="RU362018"/>
    </source>
</evidence>
<keyword evidence="6 7" id="KW-0472">Membrane</keyword>
<dbReference type="InterPro" id="IPR018270">
    <property type="entry name" value="C_nuclsd_transpt_met_bac"/>
</dbReference>
<keyword evidence="3" id="KW-1003">Cell membrane</keyword>
<dbReference type="InterPro" id="IPR002668">
    <property type="entry name" value="CNT_N_dom"/>
</dbReference>
<feature type="transmembrane region" description="Helical" evidence="7">
    <location>
        <begin position="389"/>
        <end position="409"/>
    </location>
</feature>
<dbReference type="EMBL" id="JABWMH010000004">
    <property type="protein sequence ID" value="NVD28950.1"/>
    <property type="molecule type" value="Genomic_DNA"/>
</dbReference>
<dbReference type="InterPro" id="IPR008276">
    <property type="entry name" value="C_nuclsd_transpt"/>
</dbReference>
<dbReference type="PANTHER" id="PTHR10590:SF4">
    <property type="entry name" value="SOLUTE CARRIER FAMILY 28 MEMBER 3"/>
    <property type="match status" value="1"/>
</dbReference>
<comment type="subcellular location">
    <subcellularLocation>
        <location evidence="1">Cell membrane</location>
        <topology evidence="1">Multi-pass membrane protein</topology>
    </subcellularLocation>
</comment>
<keyword evidence="5 7" id="KW-1133">Transmembrane helix</keyword>
<protein>
    <recommendedName>
        <fullName evidence="7">Nucleoside permease</fullName>
    </recommendedName>
</protein>
<dbReference type="Pfam" id="PF07662">
    <property type="entry name" value="Nucleos_tra2_C"/>
    <property type="match status" value="1"/>
</dbReference>
<keyword evidence="7" id="KW-0813">Transport</keyword>
<evidence type="ECO:0000256" key="1">
    <source>
        <dbReference type="ARBA" id="ARBA00004651"/>
    </source>
</evidence>
<dbReference type="InterPro" id="IPR011657">
    <property type="entry name" value="CNT_C_dom"/>
</dbReference>
<dbReference type="Proteomes" id="UP000652427">
    <property type="component" value="Unassembled WGS sequence"/>
</dbReference>
<feature type="domain" description="Nucleoside transporter/FeoB GTPase Gate" evidence="10">
    <location>
        <begin position="93"/>
        <end position="190"/>
    </location>
</feature>
<organism evidence="11 12">
    <name type="scientific">Parasphingorhabdus flavimaris</name>
    <dbReference type="NCBI Taxonomy" id="266812"/>
    <lineage>
        <taxon>Bacteria</taxon>
        <taxon>Pseudomonadati</taxon>
        <taxon>Pseudomonadota</taxon>
        <taxon>Alphaproteobacteria</taxon>
        <taxon>Sphingomonadales</taxon>
        <taxon>Sphingomonadaceae</taxon>
        <taxon>Parasphingorhabdus</taxon>
    </lineage>
</organism>
<name>A0ABX2N5E7_9SPHN</name>
<keyword evidence="12" id="KW-1185">Reference proteome</keyword>
<evidence type="ECO:0000256" key="6">
    <source>
        <dbReference type="ARBA" id="ARBA00023136"/>
    </source>
</evidence>
<evidence type="ECO:0000256" key="2">
    <source>
        <dbReference type="ARBA" id="ARBA00009033"/>
    </source>
</evidence>
<dbReference type="InterPro" id="IPR011642">
    <property type="entry name" value="Gate_dom"/>
</dbReference>
<evidence type="ECO:0000313" key="12">
    <source>
        <dbReference type="Proteomes" id="UP000652427"/>
    </source>
</evidence>
<gene>
    <name evidence="11" type="ORF">HUO14_13695</name>
</gene>
<feature type="transmembrane region" description="Helical" evidence="7">
    <location>
        <begin position="314"/>
        <end position="333"/>
    </location>
</feature>
<feature type="domain" description="Concentrative nucleoside transporter N-terminal" evidence="8">
    <location>
        <begin position="8"/>
        <end position="81"/>
    </location>
</feature>
<feature type="transmembrane region" description="Helical" evidence="7">
    <location>
        <begin position="58"/>
        <end position="78"/>
    </location>
</feature>
<feature type="transmembrane region" description="Helical" evidence="7">
    <location>
        <begin position="255"/>
        <end position="277"/>
    </location>
</feature>
<feature type="transmembrane region" description="Helical" evidence="7">
    <location>
        <begin position="166"/>
        <end position="188"/>
    </location>
</feature>
<feature type="transmembrane region" description="Helical" evidence="7">
    <location>
        <begin position="345"/>
        <end position="369"/>
    </location>
</feature>